<evidence type="ECO:0000256" key="9">
    <source>
        <dbReference type="SAM" id="Phobius"/>
    </source>
</evidence>
<evidence type="ECO:0000256" key="6">
    <source>
        <dbReference type="ARBA" id="ARBA00023136"/>
    </source>
</evidence>
<evidence type="ECO:0000256" key="7">
    <source>
        <dbReference type="ARBA" id="ARBA00024033"/>
    </source>
</evidence>
<evidence type="ECO:0000256" key="1">
    <source>
        <dbReference type="ARBA" id="ARBA00004651"/>
    </source>
</evidence>
<comment type="caution">
    <text evidence="10">The sequence shown here is derived from an EMBL/GenBank/DDBJ whole genome shotgun (WGS) entry which is preliminary data.</text>
</comment>
<evidence type="ECO:0000256" key="3">
    <source>
        <dbReference type="ARBA" id="ARBA00022679"/>
    </source>
</evidence>
<sequence length="484" mass="51040">MIIRALLLPTALLAALVAALTVTLSQEDSYFTAPGTLSLWYGACWLLFAAAVFTLRKVPARHAAGLILAGSVAIAATGLAGPPRTSTDSYRYAWDGRVQSAGISPYDHPPADPALASLRDEWLFSSGAVCVEQRRAKIDADTCTRINRPWVHTIYPPVGELYFLAVDTISPTGARHKPLQIGGALLSIGVTGVLLAALRRRPWHAALWAWCPAVSIEAVNNAHADALGVLLTVGGLVLLARNHVNGSNGHARLAGGALLGAATAAKLLPAVALAGALGGVRRFRDAVRLVAPALTVLALAYLPYLLLSEQSVFGYLSGYLEEEGYDNASGSDRFALLQLLPLPDAWLLPVAMLGMLVAFAYVIVKGSAERPWHGALLLTGTAFLLMTPGYSWYALLLIALAAFEGRWEWLAVAVAGAADYVTDRAVPNDTLAVGTLAYGVAAMGVAAASLYRSRASRRTPAPDAPQPAPPTQPERPAVRGRAAR</sequence>
<feature type="compositionally biased region" description="Pro residues" evidence="8">
    <location>
        <begin position="462"/>
        <end position="473"/>
    </location>
</feature>
<proteinExistence type="inferred from homology"/>
<reference evidence="10 11" key="1">
    <citation type="submission" date="2020-08" db="EMBL/GenBank/DDBJ databases">
        <title>Genemic of Streptomyces polyaspartic.</title>
        <authorList>
            <person name="Liu W."/>
        </authorList>
    </citation>
    <scope>NUCLEOTIDE SEQUENCE [LARGE SCALE GENOMIC DNA]</scope>
    <source>
        <strain evidence="10 11">TRM66268-LWL</strain>
    </source>
</reference>
<evidence type="ECO:0000256" key="5">
    <source>
        <dbReference type="ARBA" id="ARBA00022989"/>
    </source>
</evidence>
<evidence type="ECO:0000313" key="10">
    <source>
        <dbReference type="EMBL" id="MBC9719481.1"/>
    </source>
</evidence>
<keyword evidence="5 9" id="KW-1133">Transmembrane helix</keyword>
<feature type="transmembrane region" description="Helical" evidence="9">
    <location>
        <begin position="62"/>
        <end position="81"/>
    </location>
</feature>
<evidence type="ECO:0000256" key="8">
    <source>
        <dbReference type="SAM" id="MobiDB-lite"/>
    </source>
</evidence>
<evidence type="ECO:0000256" key="4">
    <source>
        <dbReference type="ARBA" id="ARBA00022692"/>
    </source>
</evidence>
<feature type="transmembrane region" description="Helical" evidence="9">
    <location>
        <begin position="376"/>
        <end position="403"/>
    </location>
</feature>
<dbReference type="Pfam" id="PF09594">
    <property type="entry name" value="GT87"/>
    <property type="match status" value="1"/>
</dbReference>
<dbReference type="Proteomes" id="UP000642284">
    <property type="component" value="Unassembled WGS sequence"/>
</dbReference>
<feature type="transmembrane region" description="Helical" evidence="9">
    <location>
        <begin position="35"/>
        <end position="55"/>
    </location>
</feature>
<dbReference type="RefSeq" id="WP_187819886.1">
    <property type="nucleotide sequence ID" value="NZ_JACTVJ010000044.1"/>
</dbReference>
<evidence type="ECO:0000256" key="2">
    <source>
        <dbReference type="ARBA" id="ARBA00022475"/>
    </source>
</evidence>
<keyword evidence="2" id="KW-1003">Cell membrane</keyword>
<protein>
    <recommendedName>
        <fullName evidence="12">DUF2029 domain-containing protein</fullName>
    </recommendedName>
</protein>
<comment type="subcellular location">
    <subcellularLocation>
        <location evidence="1">Cell membrane</location>
        <topology evidence="1">Multi-pass membrane protein</topology>
    </subcellularLocation>
</comment>
<feature type="transmembrane region" description="Helical" evidence="9">
    <location>
        <begin position="179"/>
        <end position="198"/>
    </location>
</feature>
<feature type="transmembrane region" description="Helical" evidence="9">
    <location>
        <begin position="253"/>
        <end position="277"/>
    </location>
</feature>
<name>A0ABR7SVE2_9ACTN</name>
<feature type="transmembrane region" description="Helical" evidence="9">
    <location>
        <begin position="431"/>
        <end position="451"/>
    </location>
</feature>
<feature type="transmembrane region" description="Helical" evidence="9">
    <location>
        <begin position="289"/>
        <end position="307"/>
    </location>
</feature>
<feature type="transmembrane region" description="Helical" evidence="9">
    <location>
        <begin position="219"/>
        <end position="241"/>
    </location>
</feature>
<keyword evidence="6 9" id="KW-0472">Membrane</keyword>
<gene>
    <name evidence="10" type="ORF">H9Y04_43940</name>
</gene>
<comment type="similarity">
    <text evidence="7">Belongs to the glycosyltransferase 87 family.</text>
</comment>
<keyword evidence="3" id="KW-0808">Transferase</keyword>
<evidence type="ECO:0008006" key="12">
    <source>
        <dbReference type="Google" id="ProtNLM"/>
    </source>
</evidence>
<organism evidence="10 11">
    <name type="scientific">Streptomyces polyasparticus</name>
    <dbReference type="NCBI Taxonomy" id="2767826"/>
    <lineage>
        <taxon>Bacteria</taxon>
        <taxon>Bacillati</taxon>
        <taxon>Actinomycetota</taxon>
        <taxon>Actinomycetes</taxon>
        <taxon>Kitasatosporales</taxon>
        <taxon>Streptomycetaceae</taxon>
        <taxon>Streptomyces</taxon>
    </lineage>
</organism>
<feature type="region of interest" description="Disordered" evidence="8">
    <location>
        <begin position="454"/>
        <end position="484"/>
    </location>
</feature>
<keyword evidence="11" id="KW-1185">Reference proteome</keyword>
<dbReference type="EMBL" id="JACTVJ010000044">
    <property type="protein sequence ID" value="MBC9719481.1"/>
    <property type="molecule type" value="Genomic_DNA"/>
</dbReference>
<accession>A0ABR7SVE2</accession>
<keyword evidence="4 9" id="KW-0812">Transmembrane</keyword>
<dbReference type="InterPro" id="IPR018584">
    <property type="entry name" value="GT87"/>
</dbReference>
<feature type="transmembrane region" description="Helical" evidence="9">
    <location>
        <begin position="346"/>
        <end position="364"/>
    </location>
</feature>
<evidence type="ECO:0000313" key="11">
    <source>
        <dbReference type="Proteomes" id="UP000642284"/>
    </source>
</evidence>